<evidence type="ECO:0000313" key="5">
    <source>
        <dbReference type="Proteomes" id="UP000253934"/>
    </source>
</evidence>
<sequence length="252" mass="28914">MKVNNMQKKAIMLTTLKKIILIFLATFIVISCSTTTTTSDEQPNVVNSVQASEPEQQEKKVAISLDYSEGLVPPTNQGVLMPYYVQDGDNLIKIAKKIYGDRKLWKKISEINNLIDPHKIYAGDVIYYEANEQSKLFAQTYEGAPKAKIIVKKGDTLTKISKVIYGKTKDWRVLWKENPHILNPDKIKEGVEIYFRSKVITSHAYSIINLNNNIKNLELKNKQSDEKKTSMINKEYLEKIDKDKEEINLNKD</sequence>
<dbReference type="Gene3D" id="3.10.350.10">
    <property type="entry name" value="LysM domain"/>
    <property type="match status" value="2"/>
</dbReference>
<dbReference type="PROSITE" id="PS51257">
    <property type="entry name" value="PROKAR_LIPOPROTEIN"/>
    <property type="match status" value="1"/>
</dbReference>
<proteinExistence type="predicted"/>
<feature type="coiled-coil region" evidence="1">
    <location>
        <begin position="207"/>
        <end position="234"/>
    </location>
</feature>
<evidence type="ECO:0000313" key="4">
    <source>
        <dbReference type="EMBL" id="RDB37310.1"/>
    </source>
</evidence>
<feature type="domain" description="LysM" evidence="3">
    <location>
        <begin position="81"/>
        <end position="128"/>
    </location>
</feature>
<keyword evidence="2" id="KW-0732">Signal</keyword>
<evidence type="ECO:0000259" key="3">
    <source>
        <dbReference type="PROSITE" id="PS51782"/>
    </source>
</evidence>
<reference evidence="4" key="1">
    <citation type="submission" date="2018-04" db="EMBL/GenBank/DDBJ databases">
        <title>Draft genome sequence of the Candidatus Spirobacillus cienkowskii, a pathogen of freshwater Daphnia species, reconstructed from hemolymph metagenomic reads.</title>
        <authorList>
            <person name="Bresciani L."/>
            <person name="Lemos L.N."/>
            <person name="Wale N."/>
            <person name="Lin J.Y."/>
            <person name="Fernandes G.R."/>
            <person name="Duffy M.A."/>
            <person name="Rodrigues J.M."/>
        </authorList>
    </citation>
    <scope>NUCLEOTIDE SEQUENCE [LARGE SCALE GENOMIC DNA]</scope>
    <source>
        <strain evidence="4">Binning01</strain>
    </source>
</reference>
<keyword evidence="5" id="KW-1185">Reference proteome</keyword>
<dbReference type="Pfam" id="PF01476">
    <property type="entry name" value="LysM"/>
    <property type="match status" value="2"/>
</dbReference>
<dbReference type="PANTHER" id="PTHR34700:SF4">
    <property type="entry name" value="PHAGE-LIKE ELEMENT PBSX PROTEIN XKDP"/>
    <property type="match status" value="1"/>
</dbReference>
<comment type="caution">
    <text evidence="4">The sequence shown here is derived from an EMBL/GenBank/DDBJ whole genome shotgun (WGS) entry which is preliminary data.</text>
</comment>
<dbReference type="AlphaFoldDB" id="A0A369KVC4"/>
<evidence type="ECO:0000256" key="2">
    <source>
        <dbReference type="SAM" id="SignalP"/>
    </source>
</evidence>
<dbReference type="EMBL" id="QOVW01000002">
    <property type="protein sequence ID" value="RDB37310.1"/>
    <property type="molecule type" value="Genomic_DNA"/>
</dbReference>
<dbReference type="SUPFAM" id="SSF54106">
    <property type="entry name" value="LysM domain"/>
    <property type="match status" value="1"/>
</dbReference>
<organism evidence="4 5">
    <name type="scientific">Spirobacillus cienkowskii</name>
    <dbReference type="NCBI Taxonomy" id="495820"/>
    <lineage>
        <taxon>Bacteria</taxon>
        <taxon>Pseudomonadati</taxon>
        <taxon>Bdellovibrionota</taxon>
        <taxon>Oligoflexia</taxon>
        <taxon>Silvanigrellales</taxon>
        <taxon>Spirobacillus</taxon>
    </lineage>
</organism>
<dbReference type="CDD" id="cd00118">
    <property type="entry name" value="LysM"/>
    <property type="match status" value="1"/>
</dbReference>
<feature type="domain" description="LysM" evidence="3">
    <location>
        <begin position="147"/>
        <end position="195"/>
    </location>
</feature>
<dbReference type="Proteomes" id="UP000253934">
    <property type="component" value="Unassembled WGS sequence"/>
</dbReference>
<dbReference type="InterPro" id="IPR052196">
    <property type="entry name" value="Bact_Kbp"/>
</dbReference>
<dbReference type="InterPro" id="IPR036779">
    <property type="entry name" value="LysM_dom_sf"/>
</dbReference>
<dbReference type="PROSITE" id="PS51782">
    <property type="entry name" value="LYSM"/>
    <property type="match status" value="2"/>
</dbReference>
<evidence type="ECO:0000256" key="1">
    <source>
        <dbReference type="SAM" id="Coils"/>
    </source>
</evidence>
<accession>A0A369KVC4</accession>
<feature type="chain" id="PRO_5016770056" evidence="2">
    <location>
        <begin position="34"/>
        <end position="252"/>
    </location>
</feature>
<protein>
    <submittedName>
        <fullName evidence="4">LysM peptidoglycan-binding domain-containing protein</fullName>
    </submittedName>
</protein>
<dbReference type="InterPro" id="IPR018392">
    <property type="entry name" value="LysM"/>
</dbReference>
<dbReference type="SMART" id="SM00257">
    <property type="entry name" value="LysM"/>
    <property type="match status" value="2"/>
</dbReference>
<keyword evidence="1" id="KW-0175">Coiled coil</keyword>
<dbReference type="PANTHER" id="PTHR34700">
    <property type="entry name" value="POTASSIUM BINDING PROTEIN KBP"/>
    <property type="match status" value="1"/>
</dbReference>
<name>A0A369KVC4_9BACT</name>
<gene>
    <name evidence="4" type="ORF">DCC88_00520</name>
</gene>
<feature type="signal peptide" evidence="2">
    <location>
        <begin position="1"/>
        <end position="33"/>
    </location>
</feature>